<reference evidence="2 3" key="1">
    <citation type="submission" date="2015-11" db="EMBL/GenBank/DDBJ databases">
        <title>Description and complete genome sequence of a novel strain predominating in hypersaline microbial mats and representing a new family of the Bacteriodetes phylum.</title>
        <authorList>
            <person name="Spring S."/>
            <person name="Bunk B."/>
            <person name="Sproer C."/>
            <person name="Klenk H.-P."/>
        </authorList>
    </citation>
    <scope>NUCLEOTIDE SEQUENCE [LARGE SCALE GENOMIC DNA]</scope>
    <source>
        <strain evidence="2 3">L21-Spi-D4</strain>
    </source>
</reference>
<accession>A0A0S2I3D2</accession>
<evidence type="ECO:0000313" key="2">
    <source>
        <dbReference type="EMBL" id="ALO16905.1"/>
    </source>
</evidence>
<dbReference type="PANTHER" id="PTHR22642">
    <property type="entry name" value="IMIDAZOLONEPROPIONASE"/>
    <property type="match status" value="1"/>
</dbReference>
<dbReference type="PROSITE" id="PS51257">
    <property type="entry name" value="PROKAR_LIPOPROTEIN"/>
    <property type="match status" value="1"/>
</dbReference>
<keyword evidence="2" id="KW-0378">Hydrolase</keyword>
<dbReference type="CDD" id="cd01300">
    <property type="entry name" value="YtcJ_like"/>
    <property type="match status" value="1"/>
</dbReference>
<dbReference type="InterPro" id="IPR013108">
    <property type="entry name" value="Amidohydro_3"/>
</dbReference>
<dbReference type="STRING" id="1307839.L21SP5_03292"/>
<dbReference type="SUPFAM" id="SSF51556">
    <property type="entry name" value="Metallo-dependent hydrolases"/>
    <property type="match status" value="1"/>
</dbReference>
<dbReference type="Proteomes" id="UP000064893">
    <property type="component" value="Chromosome"/>
</dbReference>
<dbReference type="Gene3D" id="2.30.40.10">
    <property type="entry name" value="Urease, subunit C, domain 1"/>
    <property type="match status" value="1"/>
</dbReference>
<name>A0A0S2I3D2_9BACT</name>
<dbReference type="EMBL" id="CP013118">
    <property type="protein sequence ID" value="ALO16905.1"/>
    <property type="molecule type" value="Genomic_DNA"/>
</dbReference>
<sequence>MKNLITILIILISVSCNSLKEKVDLIVKNATIYTVDSGFSKATAMVVTNGEIVAVGDETLLSEYEAKKELNLKGKYVYPGLIDAHCHFYGYSMNLRQIDLRGTQSFDAILEKLQLWNETHRATWILGRGWDQNDWSVKKFPTNEVLNKLFPEKPVFLRRVDGHAAIVNDKALAIAGIDANTKVDGGEIITENGKPTGILIDNALELVSQHIDAPQLSEKVKYINQGAQNCYAAGLTTVADAGLFYDDINLIDSMQRANELKMQVYAMLSPTEKNFKQFMEHGVYRTKRMHVHSVKLYADGALGSRGACMIEPYSDDPDNYGLIITNPEKMEHIARRAFNHDYQVNTHAIGDSANRLILDLYGKILSEKNDRRWRIEHAQVVNPEDIHMFGKYDIIPAVNTTHATSDMYWAGERLGKERLKHAYAYKDLLQQNGWLCNGSDFPVEHIDPLYGFYAAVARQDFEGFPPDGFQMENSLNRVEALKAMTIWAAKSIFEEDRKGSLEPGKQADFVVLDEDIMNIDFERIPKVKNLATFIQGENVFNADKVK</sequence>
<dbReference type="KEGG" id="blq:L21SP5_03292"/>
<dbReference type="InterPro" id="IPR011059">
    <property type="entry name" value="Metal-dep_hydrolase_composite"/>
</dbReference>
<dbReference type="GO" id="GO:0016810">
    <property type="term" value="F:hydrolase activity, acting on carbon-nitrogen (but not peptide) bonds"/>
    <property type="evidence" value="ECO:0007669"/>
    <property type="project" value="InterPro"/>
</dbReference>
<evidence type="ECO:0000313" key="3">
    <source>
        <dbReference type="Proteomes" id="UP000064893"/>
    </source>
</evidence>
<dbReference type="PANTHER" id="PTHR22642:SF2">
    <property type="entry name" value="PROTEIN LONG AFTER FAR-RED 3"/>
    <property type="match status" value="1"/>
</dbReference>
<dbReference type="PATRIC" id="fig|1307839.3.peg.3460"/>
<protein>
    <submittedName>
        <fullName evidence="2">N-substituted formamide deformylase</fullName>
        <ecNumber evidence="2">3.5.1.91</ecNumber>
    </submittedName>
</protein>
<dbReference type="Pfam" id="PF07969">
    <property type="entry name" value="Amidohydro_3"/>
    <property type="match status" value="1"/>
</dbReference>
<feature type="domain" description="Amidohydrolase 3" evidence="1">
    <location>
        <begin position="69"/>
        <end position="540"/>
    </location>
</feature>
<dbReference type="OrthoDB" id="9767366at2"/>
<organism evidence="2 3">
    <name type="scientific">Salinivirga cyanobacteriivorans</name>
    <dbReference type="NCBI Taxonomy" id="1307839"/>
    <lineage>
        <taxon>Bacteria</taxon>
        <taxon>Pseudomonadati</taxon>
        <taxon>Bacteroidota</taxon>
        <taxon>Bacteroidia</taxon>
        <taxon>Bacteroidales</taxon>
        <taxon>Salinivirgaceae</taxon>
        <taxon>Salinivirga</taxon>
    </lineage>
</organism>
<gene>
    <name evidence="2" type="primary">nfdA</name>
    <name evidence="2" type="ORF">L21SP5_03292</name>
</gene>
<dbReference type="RefSeq" id="WP_057954248.1">
    <property type="nucleotide sequence ID" value="NZ_CP013118.1"/>
</dbReference>
<keyword evidence="3" id="KW-1185">Reference proteome</keyword>
<dbReference type="InterPro" id="IPR033932">
    <property type="entry name" value="YtcJ-like"/>
</dbReference>
<dbReference type="Gene3D" id="3.10.310.70">
    <property type="match status" value="1"/>
</dbReference>
<evidence type="ECO:0000259" key="1">
    <source>
        <dbReference type="Pfam" id="PF07969"/>
    </source>
</evidence>
<dbReference type="SUPFAM" id="SSF51338">
    <property type="entry name" value="Composite domain of metallo-dependent hydrolases"/>
    <property type="match status" value="1"/>
</dbReference>
<dbReference type="AlphaFoldDB" id="A0A0S2I3D2"/>
<dbReference type="Gene3D" id="3.20.20.140">
    <property type="entry name" value="Metal-dependent hydrolases"/>
    <property type="match status" value="1"/>
</dbReference>
<dbReference type="InterPro" id="IPR032466">
    <property type="entry name" value="Metal_Hydrolase"/>
</dbReference>
<dbReference type="EC" id="3.5.1.91" evidence="2"/>
<proteinExistence type="predicted"/>